<dbReference type="OrthoDB" id="126251at2759"/>
<reference evidence="2" key="1">
    <citation type="submission" date="2023-04" db="EMBL/GenBank/DDBJ databases">
        <title>Phytophthora fragariaefolia NBRC 109709.</title>
        <authorList>
            <person name="Ichikawa N."/>
            <person name="Sato H."/>
            <person name="Tonouchi N."/>
        </authorList>
    </citation>
    <scope>NUCLEOTIDE SEQUENCE</scope>
    <source>
        <strain evidence="2">NBRC 109709</strain>
    </source>
</reference>
<dbReference type="Pfam" id="PF20209">
    <property type="entry name" value="DUF6570"/>
    <property type="match status" value="1"/>
</dbReference>
<protein>
    <submittedName>
        <fullName evidence="2">Unnamed protein product</fullName>
    </submittedName>
</protein>
<organism evidence="2 3">
    <name type="scientific">Phytophthora fragariaefolia</name>
    <dbReference type="NCBI Taxonomy" id="1490495"/>
    <lineage>
        <taxon>Eukaryota</taxon>
        <taxon>Sar</taxon>
        <taxon>Stramenopiles</taxon>
        <taxon>Oomycota</taxon>
        <taxon>Peronosporomycetes</taxon>
        <taxon>Peronosporales</taxon>
        <taxon>Peronosporaceae</taxon>
        <taxon>Phytophthora</taxon>
    </lineage>
</organism>
<dbReference type="Proteomes" id="UP001165121">
    <property type="component" value="Unassembled WGS sequence"/>
</dbReference>
<evidence type="ECO:0000313" key="3">
    <source>
        <dbReference type="Proteomes" id="UP001165121"/>
    </source>
</evidence>
<feature type="domain" description="DUF6570" evidence="1">
    <location>
        <begin position="6"/>
        <end position="86"/>
    </location>
</feature>
<gene>
    <name evidence="2" type="ORF">Pfra01_002421300</name>
</gene>
<name>A0A9W6YAW1_9STRA</name>
<dbReference type="EMBL" id="BSXT01004135">
    <property type="protein sequence ID" value="GMF56890.1"/>
    <property type="molecule type" value="Genomic_DNA"/>
</dbReference>
<keyword evidence="3" id="KW-1185">Reference proteome</keyword>
<evidence type="ECO:0000313" key="2">
    <source>
        <dbReference type="EMBL" id="GMF56890.1"/>
    </source>
</evidence>
<sequence>MAVVQGVKQSAIHSHAYYFRADPSPPAGLLPHEDISTGTIGVTMVGCITLAQKAVMMKRYNARALRLLEHLQWYRDHNDLYKPLTVAAQTAVESFRVRLRSSWIAHVKPQGADTGPALVMAGRTVIMAFQKTTTWTQGDPQFLPGYPNISTNLGCAITNFSQVMQQFDQAIMMFSCNLSLPPSLILEWRTILT</sequence>
<evidence type="ECO:0000259" key="1">
    <source>
        <dbReference type="Pfam" id="PF20209"/>
    </source>
</evidence>
<comment type="caution">
    <text evidence="2">The sequence shown here is derived from an EMBL/GenBank/DDBJ whole genome shotgun (WGS) entry which is preliminary data.</text>
</comment>
<proteinExistence type="predicted"/>
<accession>A0A9W6YAW1</accession>
<dbReference type="InterPro" id="IPR046700">
    <property type="entry name" value="DUF6570"/>
</dbReference>
<dbReference type="AlphaFoldDB" id="A0A9W6YAW1"/>